<feature type="region of interest" description="Disordered" evidence="1">
    <location>
        <begin position="15"/>
        <end position="60"/>
    </location>
</feature>
<name>A0AAV7U9Z3_PLEWA</name>
<organism evidence="2 3">
    <name type="scientific">Pleurodeles waltl</name>
    <name type="common">Iberian ribbed newt</name>
    <dbReference type="NCBI Taxonomy" id="8319"/>
    <lineage>
        <taxon>Eukaryota</taxon>
        <taxon>Metazoa</taxon>
        <taxon>Chordata</taxon>
        <taxon>Craniata</taxon>
        <taxon>Vertebrata</taxon>
        <taxon>Euteleostomi</taxon>
        <taxon>Amphibia</taxon>
        <taxon>Batrachia</taxon>
        <taxon>Caudata</taxon>
        <taxon>Salamandroidea</taxon>
        <taxon>Salamandridae</taxon>
        <taxon>Pleurodelinae</taxon>
        <taxon>Pleurodeles</taxon>
    </lineage>
</organism>
<dbReference type="Proteomes" id="UP001066276">
    <property type="component" value="Chromosome 3_1"/>
</dbReference>
<dbReference type="AlphaFoldDB" id="A0AAV7U9Z3"/>
<evidence type="ECO:0000313" key="3">
    <source>
        <dbReference type="Proteomes" id="UP001066276"/>
    </source>
</evidence>
<gene>
    <name evidence="2" type="ORF">NDU88_001359</name>
</gene>
<sequence>MILYFMWYSKMDRVKKGGDVQDPGQGRQRSAGHLHHPEGNLRLPLRAEHPEERRRKPCRLSDGTLLPVANVKVPRMGRVGERYPLQV</sequence>
<evidence type="ECO:0000256" key="1">
    <source>
        <dbReference type="SAM" id="MobiDB-lite"/>
    </source>
</evidence>
<accession>A0AAV7U9Z3</accession>
<feature type="compositionally biased region" description="Basic and acidic residues" evidence="1">
    <location>
        <begin position="35"/>
        <end position="54"/>
    </location>
</feature>
<evidence type="ECO:0000313" key="2">
    <source>
        <dbReference type="EMBL" id="KAJ1184553.1"/>
    </source>
</evidence>
<protein>
    <submittedName>
        <fullName evidence="2">Uncharacterized protein</fullName>
    </submittedName>
</protein>
<dbReference type="EMBL" id="JANPWB010000005">
    <property type="protein sequence ID" value="KAJ1184553.1"/>
    <property type="molecule type" value="Genomic_DNA"/>
</dbReference>
<reference evidence="2" key="1">
    <citation type="journal article" date="2022" name="bioRxiv">
        <title>Sequencing and chromosome-scale assembly of the giantPleurodeles waltlgenome.</title>
        <authorList>
            <person name="Brown T."/>
            <person name="Elewa A."/>
            <person name="Iarovenko S."/>
            <person name="Subramanian E."/>
            <person name="Araus A.J."/>
            <person name="Petzold A."/>
            <person name="Susuki M."/>
            <person name="Suzuki K.-i.T."/>
            <person name="Hayashi T."/>
            <person name="Toyoda A."/>
            <person name="Oliveira C."/>
            <person name="Osipova E."/>
            <person name="Leigh N.D."/>
            <person name="Simon A."/>
            <person name="Yun M.H."/>
        </authorList>
    </citation>
    <scope>NUCLEOTIDE SEQUENCE</scope>
    <source>
        <strain evidence="2">20211129_DDA</strain>
        <tissue evidence="2">Liver</tissue>
    </source>
</reference>
<keyword evidence="3" id="KW-1185">Reference proteome</keyword>
<comment type="caution">
    <text evidence="2">The sequence shown here is derived from an EMBL/GenBank/DDBJ whole genome shotgun (WGS) entry which is preliminary data.</text>
</comment>
<proteinExistence type="predicted"/>